<reference evidence="2 3" key="1">
    <citation type="submission" date="2020-04" db="EMBL/GenBank/DDBJ databases">
        <title>Usitatibacter rugosus gen. nov., sp. nov. and Usitatibacter palustris sp. nov., novel members of Usitatibacteraceae fam. nov. within the order Nitrosomonadales isolated from soil.</title>
        <authorList>
            <person name="Huber K.J."/>
            <person name="Neumann-Schaal M."/>
            <person name="Geppert A."/>
            <person name="Luckner M."/>
            <person name="Wanner G."/>
            <person name="Overmann J."/>
        </authorList>
    </citation>
    <scope>NUCLEOTIDE SEQUENCE [LARGE SCALE GENOMIC DNA]</scope>
    <source>
        <strain evidence="2 3">Swamp67</strain>
    </source>
</reference>
<dbReference type="Pfam" id="PF05114">
    <property type="entry name" value="MbnB_TglH_ChrH"/>
    <property type="match status" value="1"/>
</dbReference>
<evidence type="ECO:0000313" key="2">
    <source>
        <dbReference type="EMBL" id="QJR16301.1"/>
    </source>
</evidence>
<dbReference type="EMBL" id="CP053073">
    <property type="protein sequence ID" value="QJR16301.1"/>
    <property type="molecule type" value="Genomic_DNA"/>
</dbReference>
<protein>
    <recommendedName>
        <fullName evidence="1">UPF0276 protein DSM104440_03130</fullName>
    </recommendedName>
</protein>
<dbReference type="InterPro" id="IPR007801">
    <property type="entry name" value="MbnB/TglH/ChrH"/>
</dbReference>
<organism evidence="2 3">
    <name type="scientific">Usitatibacter palustris</name>
    <dbReference type="NCBI Taxonomy" id="2732487"/>
    <lineage>
        <taxon>Bacteria</taxon>
        <taxon>Pseudomonadati</taxon>
        <taxon>Pseudomonadota</taxon>
        <taxon>Betaproteobacteria</taxon>
        <taxon>Nitrosomonadales</taxon>
        <taxon>Usitatibacteraceae</taxon>
        <taxon>Usitatibacter</taxon>
    </lineage>
</organism>
<comment type="similarity">
    <text evidence="1">Belongs to the UPF0276 family.</text>
</comment>
<dbReference type="RefSeq" id="WP_246212032.1">
    <property type="nucleotide sequence ID" value="NZ_CP053073.1"/>
</dbReference>
<gene>
    <name evidence="2" type="ORF">DSM104440_03130</name>
</gene>
<dbReference type="Gene3D" id="3.20.20.150">
    <property type="entry name" value="Divalent-metal-dependent TIM barrel enzymes"/>
    <property type="match status" value="1"/>
</dbReference>
<dbReference type="NCBIfam" id="NF003818">
    <property type="entry name" value="PRK05409.1"/>
    <property type="match status" value="1"/>
</dbReference>
<dbReference type="SUPFAM" id="SSF51658">
    <property type="entry name" value="Xylose isomerase-like"/>
    <property type="match status" value="1"/>
</dbReference>
<keyword evidence="3" id="KW-1185">Reference proteome</keyword>
<evidence type="ECO:0000313" key="3">
    <source>
        <dbReference type="Proteomes" id="UP000503096"/>
    </source>
</evidence>
<dbReference type="PANTHER" id="PTHR42194:SF1">
    <property type="entry name" value="UPF0276 PROTEIN HI_1600"/>
    <property type="match status" value="1"/>
</dbReference>
<dbReference type="Proteomes" id="UP000503096">
    <property type="component" value="Chromosome"/>
</dbReference>
<dbReference type="AlphaFoldDB" id="A0A6M4H9T0"/>
<dbReference type="InterPro" id="IPR036237">
    <property type="entry name" value="Xyl_isomerase-like_sf"/>
</dbReference>
<evidence type="ECO:0000256" key="1">
    <source>
        <dbReference type="HAMAP-Rule" id="MF_00697"/>
    </source>
</evidence>
<dbReference type="PANTHER" id="PTHR42194">
    <property type="entry name" value="UPF0276 PROTEIN HI_1600"/>
    <property type="match status" value="1"/>
</dbReference>
<dbReference type="KEGG" id="upl:DSM104440_03130"/>
<sequence>MSAEPCGIGLRAPHYAELLERRPALGFVEVHSENFFGEGGPALATLERFRSRYPVSLHGVGLSLGSADPLDAPHLERLAALAQRVDPFVVSEHLCWSSIDGRHANDLLPLPYTSEALEHVATRVQLVQERLGRRILVENVSSYLEFEASTIPEWEFIAEVARRTGCGILLDVNNIWVNAVNHGFDAATYLAAIPAAAIGEIHLAGHEASGDLLIDTHGERVCEQVWELYGQLIARVGARPTLVEWDTNIPALDVLLEEASHADAIARDAR</sequence>
<dbReference type="HAMAP" id="MF_00697">
    <property type="entry name" value="UPF0276"/>
    <property type="match status" value="1"/>
</dbReference>
<proteinExistence type="inferred from homology"/>
<name>A0A6M4H9T0_9PROT</name>
<dbReference type="InParanoid" id="A0A6M4H9T0"/>
<accession>A0A6M4H9T0</accession>